<evidence type="ECO:0000313" key="1">
    <source>
        <dbReference type="EMBL" id="CAE79616.1"/>
    </source>
</evidence>
<protein>
    <submittedName>
        <fullName evidence="1">Uncharacterized protein</fullName>
    </submittedName>
</protein>
<dbReference type="KEGG" id="bba:Bd1750"/>
<dbReference type="STRING" id="264462.Bd1750"/>
<dbReference type="Proteomes" id="UP000008080">
    <property type="component" value="Chromosome"/>
</dbReference>
<accession>Q6MM89</accession>
<sequence length="45" mass="5446">MRLSERGRSQMKKVFYIVCSLLGFDSLDVDSSHILEREFRKHFKR</sequence>
<name>Q6MM89_BDEBA</name>
<keyword evidence="2" id="KW-1185">Reference proteome</keyword>
<proteinExistence type="predicted"/>
<evidence type="ECO:0000313" key="2">
    <source>
        <dbReference type="Proteomes" id="UP000008080"/>
    </source>
</evidence>
<dbReference type="HOGENOM" id="CLU_217487_0_0_7"/>
<dbReference type="AlphaFoldDB" id="Q6MM89"/>
<reference evidence="1 2" key="1">
    <citation type="journal article" date="2004" name="Science">
        <title>A predator unmasked: life cycle of Bdellovibrio bacteriovorus from a genomic perspective.</title>
        <authorList>
            <person name="Rendulic S."/>
            <person name="Jagtap P."/>
            <person name="Rosinus A."/>
            <person name="Eppinger M."/>
            <person name="Baar C."/>
            <person name="Lanz C."/>
            <person name="Keller H."/>
            <person name="Lambert C."/>
            <person name="Evans K.J."/>
            <person name="Goesmann A."/>
            <person name="Meyer F."/>
            <person name="Sockett R.E."/>
            <person name="Schuster S.C."/>
        </authorList>
    </citation>
    <scope>NUCLEOTIDE SEQUENCE [LARGE SCALE GENOMIC DNA]</scope>
    <source>
        <strain evidence="2">ATCC 15356 / DSM 50701 / NCIMB 9529 / HD100</strain>
    </source>
</reference>
<dbReference type="EMBL" id="BX842650">
    <property type="protein sequence ID" value="CAE79616.1"/>
    <property type="molecule type" value="Genomic_DNA"/>
</dbReference>
<gene>
    <name evidence="1" type="ordered locus">Bd1750</name>
</gene>
<organism evidence="1 2">
    <name type="scientific">Bdellovibrio bacteriovorus (strain ATCC 15356 / DSM 50701 / NCIMB 9529 / HD100)</name>
    <dbReference type="NCBI Taxonomy" id="264462"/>
    <lineage>
        <taxon>Bacteria</taxon>
        <taxon>Pseudomonadati</taxon>
        <taxon>Bdellovibrionota</taxon>
        <taxon>Bdellovibrionia</taxon>
        <taxon>Bdellovibrionales</taxon>
        <taxon>Pseudobdellovibrionaceae</taxon>
        <taxon>Bdellovibrio</taxon>
    </lineage>
</organism>